<dbReference type="AlphaFoldDB" id="A0A9N9LYY7"/>
<dbReference type="CDD" id="cd20273">
    <property type="entry name" value="Complex1_LYR_unchar"/>
    <property type="match status" value="1"/>
</dbReference>
<gene>
    <name evidence="3" type="ORF">HYALB_00004075</name>
</gene>
<comment type="caution">
    <text evidence="3">The sequence shown here is derived from an EMBL/GenBank/DDBJ whole genome shotgun (WGS) entry which is preliminary data.</text>
</comment>
<feature type="domain" description="Complex 1 LYR protein" evidence="2">
    <location>
        <begin position="18"/>
        <end position="76"/>
    </location>
</feature>
<dbReference type="Proteomes" id="UP000701801">
    <property type="component" value="Unassembled WGS sequence"/>
</dbReference>
<reference evidence="3" key="1">
    <citation type="submission" date="2021-07" db="EMBL/GenBank/DDBJ databases">
        <authorList>
            <person name="Durling M."/>
        </authorList>
    </citation>
    <scope>NUCLEOTIDE SEQUENCE</scope>
</reference>
<organism evidence="3 4">
    <name type="scientific">Hymenoscyphus albidus</name>
    <dbReference type="NCBI Taxonomy" id="595503"/>
    <lineage>
        <taxon>Eukaryota</taxon>
        <taxon>Fungi</taxon>
        <taxon>Dikarya</taxon>
        <taxon>Ascomycota</taxon>
        <taxon>Pezizomycotina</taxon>
        <taxon>Leotiomycetes</taxon>
        <taxon>Helotiales</taxon>
        <taxon>Helotiaceae</taxon>
        <taxon>Hymenoscyphus</taxon>
    </lineage>
</organism>
<name>A0A9N9LYY7_9HELO</name>
<protein>
    <recommendedName>
        <fullName evidence="2">Complex 1 LYR protein domain-containing protein</fullName>
    </recommendedName>
</protein>
<dbReference type="Pfam" id="PF05347">
    <property type="entry name" value="Complex1_LYR"/>
    <property type="match status" value="1"/>
</dbReference>
<dbReference type="InterPro" id="IPR046896">
    <property type="entry name" value="Cup1-like_N"/>
</dbReference>
<dbReference type="InterPro" id="IPR008011">
    <property type="entry name" value="Complex1_LYR_dom"/>
</dbReference>
<evidence type="ECO:0000259" key="2">
    <source>
        <dbReference type="Pfam" id="PF05347"/>
    </source>
</evidence>
<feature type="region of interest" description="Disordered" evidence="1">
    <location>
        <begin position="287"/>
        <end position="340"/>
    </location>
</feature>
<dbReference type="EMBL" id="CAJVRM010000733">
    <property type="protein sequence ID" value="CAG8983644.1"/>
    <property type="molecule type" value="Genomic_DNA"/>
</dbReference>
<proteinExistence type="predicted"/>
<evidence type="ECO:0000313" key="4">
    <source>
        <dbReference type="Proteomes" id="UP000701801"/>
    </source>
</evidence>
<dbReference type="OrthoDB" id="3925971at2759"/>
<evidence type="ECO:0000313" key="3">
    <source>
        <dbReference type="EMBL" id="CAG8983644.1"/>
    </source>
</evidence>
<evidence type="ECO:0000256" key="1">
    <source>
        <dbReference type="SAM" id="MobiDB-lite"/>
    </source>
</evidence>
<feature type="compositionally biased region" description="Basic and acidic residues" evidence="1">
    <location>
        <begin position="288"/>
        <end position="334"/>
    </location>
</feature>
<accession>A0A9N9LYY7</accession>
<keyword evidence="4" id="KW-1185">Reference proteome</keyword>
<sequence length="340" mass="39167">MPPAHFIPQKSGAHRIACIALYRALLNQCSRIPLPPEYFARGPINPIKHLIRKKFKQNQDVTSHQRIVKILKTGYAYEALLRSTANDDPTSKSQLFSLLTTIQNEAQIASVTIPNPPKKPLARPARPVAIPGAPKVLDIRPLPLSEIKGGIRHAPTITFPSNGLFATLKFKKEVPSYVARVIRQKDERRIKLIDRLQLLDVLLMEVEYEEEWEELVMDVAEEEGKVRATETEVWGFWRNELGAALADTKTILSRFIRAANRDGKRMMEIVEQERELALKERKERKHMKNENRWAAKKEMWARGVEKGQETMSDTKEEERKKPKSDTEIGEEPRWTMKKRP</sequence>